<dbReference type="RefSeq" id="WP_143158142.1">
    <property type="nucleotide sequence ID" value="NZ_FQYR01000002.1"/>
</dbReference>
<dbReference type="EMBL" id="FQYR01000002">
    <property type="protein sequence ID" value="SHI73373.1"/>
    <property type="molecule type" value="Genomic_DNA"/>
</dbReference>
<evidence type="ECO:0000313" key="1">
    <source>
        <dbReference type="EMBL" id="SHI73373.1"/>
    </source>
</evidence>
<gene>
    <name evidence="1" type="ORF">SAMN02745181_0760</name>
</gene>
<organism evidence="1 2">
    <name type="scientific">Rubritalea squalenifaciens DSM 18772</name>
    <dbReference type="NCBI Taxonomy" id="1123071"/>
    <lineage>
        <taxon>Bacteria</taxon>
        <taxon>Pseudomonadati</taxon>
        <taxon>Verrucomicrobiota</taxon>
        <taxon>Verrucomicrobiia</taxon>
        <taxon>Verrucomicrobiales</taxon>
        <taxon>Rubritaleaceae</taxon>
        <taxon>Rubritalea</taxon>
    </lineage>
</organism>
<dbReference type="Proteomes" id="UP000184510">
    <property type="component" value="Unassembled WGS sequence"/>
</dbReference>
<dbReference type="AlphaFoldDB" id="A0A1M6DJS2"/>
<evidence type="ECO:0000313" key="2">
    <source>
        <dbReference type="Proteomes" id="UP000184510"/>
    </source>
</evidence>
<dbReference type="InParanoid" id="A0A1M6DJS2"/>
<dbReference type="OrthoDB" id="190583at2"/>
<evidence type="ECO:0008006" key="3">
    <source>
        <dbReference type="Google" id="ProtNLM"/>
    </source>
</evidence>
<keyword evidence="2" id="KW-1185">Reference proteome</keyword>
<protein>
    <recommendedName>
        <fullName evidence="3">Carbohydrate family 9 binding domain-like</fullName>
    </recommendedName>
</protein>
<dbReference type="SUPFAM" id="SSF49344">
    <property type="entry name" value="CBD9-like"/>
    <property type="match status" value="1"/>
</dbReference>
<reference evidence="1 2" key="1">
    <citation type="submission" date="2016-11" db="EMBL/GenBank/DDBJ databases">
        <authorList>
            <person name="Jaros S."/>
            <person name="Januszkiewicz K."/>
            <person name="Wedrychowicz H."/>
        </authorList>
    </citation>
    <scope>NUCLEOTIDE SEQUENCE [LARGE SCALE GENOMIC DNA]</scope>
    <source>
        <strain evidence="1 2">DSM 18772</strain>
    </source>
</reference>
<dbReference type="Gene3D" id="2.60.40.1190">
    <property type="match status" value="1"/>
</dbReference>
<accession>A0A1M6DJS2</accession>
<name>A0A1M6DJS2_9BACT</name>
<proteinExistence type="predicted"/>
<sequence length="201" mass="22755">MNIEVAQEQLFWGHLNLSLFGVSKDWHGEELEKPVAFGFAVDHSHLWFVACHQSPASIHPQARPGQFQAELWKHDAAEFFLLDPQTGRYLEFNLAPNGAWWSAEFTAARVRAEEEDSPFPDVATYADLAPDGSWMCAAAIPLKHLRERFNFGPETKLNAAFILNSPEQKFLSAAHLGDGEPDFHRPDKFPTVRFFHNTPQA</sequence>